<dbReference type="AlphaFoldDB" id="E2CA70"/>
<evidence type="ECO:0000313" key="2">
    <source>
        <dbReference type="EMBL" id="EFN75159.1"/>
    </source>
</evidence>
<evidence type="ECO:0000313" key="3">
    <source>
        <dbReference type="Proteomes" id="UP000008237"/>
    </source>
</evidence>
<sequence length="165" mass="17364">MPLKEGSSQDVIGCPDPGLGKCPSGPEPPSASQAPWRRIPMGWSLGASTSLHPDLTITVGSRWVGSGLFPLAAGAPVCNASKNGVTFLERVLKSLVKNRLVNQLGRALLVQSLSTDHSGMVMSDFYRLKPLRGAYRSDRGGGSQGNYACIPSPTPRAQGSLEPHA</sequence>
<dbReference type="InParanoid" id="E2CA70"/>
<accession>E2CA70</accession>
<dbReference type="Proteomes" id="UP000008237">
    <property type="component" value="Unassembled WGS sequence"/>
</dbReference>
<gene>
    <name evidence="2" type="ORF">EAI_02714</name>
</gene>
<protein>
    <submittedName>
        <fullName evidence="2">Uncharacterized protein</fullName>
    </submittedName>
</protein>
<evidence type="ECO:0000256" key="1">
    <source>
        <dbReference type="SAM" id="MobiDB-lite"/>
    </source>
</evidence>
<feature type="region of interest" description="Disordered" evidence="1">
    <location>
        <begin position="1"/>
        <end position="34"/>
    </location>
</feature>
<feature type="region of interest" description="Disordered" evidence="1">
    <location>
        <begin position="138"/>
        <end position="165"/>
    </location>
</feature>
<keyword evidence="3" id="KW-1185">Reference proteome</keyword>
<organism evidence="3">
    <name type="scientific">Harpegnathos saltator</name>
    <name type="common">Jerdon's jumping ant</name>
    <dbReference type="NCBI Taxonomy" id="610380"/>
    <lineage>
        <taxon>Eukaryota</taxon>
        <taxon>Metazoa</taxon>
        <taxon>Ecdysozoa</taxon>
        <taxon>Arthropoda</taxon>
        <taxon>Hexapoda</taxon>
        <taxon>Insecta</taxon>
        <taxon>Pterygota</taxon>
        <taxon>Neoptera</taxon>
        <taxon>Endopterygota</taxon>
        <taxon>Hymenoptera</taxon>
        <taxon>Apocrita</taxon>
        <taxon>Aculeata</taxon>
        <taxon>Formicoidea</taxon>
        <taxon>Formicidae</taxon>
        <taxon>Ponerinae</taxon>
        <taxon>Ponerini</taxon>
        <taxon>Harpegnathos</taxon>
    </lineage>
</organism>
<reference evidence="2 3" key="1">
    <citation type="journal article" date="2010" name="Science">
        <title>Genomic comparison of the ants Camponotus floridanus and Harpegnathos saltator.</title>
        <authorList>
            <person name="Bonasio R."/>
            <person name="Zhang G."/>
            <person name="Ye C."/>
            <person name="Mutti N.S."/>
            <person name="Fang X."/>
            <person name="Qin N."/>
            <person name="Donahue G."/>
            <person name="Yang P."/>
            <person name="Li Q."/>
            <person name="Li C."/>
            <person name="Zhang P."/>
            <person name="Huang Z."/>
            <person name="Berger S.L."/>
            <person name="Reinberg D."/>
            <person name="Wang J."/>
            <person name="Liebig J."/>
        </authorList>
    </citation>
    <scope>NUCLEOTIDE SEQUENCE [LARGE SCALE GENOMIC DNA]</scope>
    <source>
        <strain evidence="2 3">R22 G/1</strain>
    </source>
</reference>
<proteinExistence type="predicted"/>
<dbReference type="EMBL" id="GL453925">
    <property type="protein sequence ID" value="EFN75159.1"/>
    <property type="molecule type" value="Genomic_DNA"/>
</dbReference>
<feature type="compositionally biased region" description="Polar residues" evidence="1">
    <location>
        <begin position="1"/>
        <end position="10"/>
    </location>
</feature>
<name>E2CA70_HARSA</name>